<dbReference type="AlphaFoldDB" id="A0A1I3M897"/>
<evidence type="ECO:0000256" key="1">
    <source>
        <dbReference type="SAM" id="MobiDB-lite"/>
    </source>
</evidence>
<organism evidence="2 3">
    <name type="scientific">Phytopseudomonas argentinensis</name>
    <dbReference type="NCBI Taxonomy" id="289370"/>
    <lineage>
        <taxon>Bacteria</taxon>
        <taxon>Pseudomonadati</taxon>
        <taxon>Pseudomonadota</taxon>
        <taxon>Gammaproteobacteria</taxon>
        <taxon>Pseudomonadales</taxon>
        <taxon>Pseudomonadaceae</taxon>
        <taxon>Phytopseudomonas</taxon>
    </lineage>
</organism>
<proteinExistence type="predicted"/>
<evidence type="ECO:0000313" key="3">
    <source>
        <dbReference type="Proteomes" id="UP000183018"/>
    </source>
</evidence>
<protein>
    <submittedName>
        <fullName evidence="2">Uncharacterized protein</fullName>
    </submittedName>
</protein>
<dbReference type="Proteomes" id="UP000183018">
    <property type="component" value="Unassembled WGS sequence"/>
</dbReference>
<feature type="compositionally biased region" description="Polar residues" evidence="1">
    <location>
        <begin position="1"/>
        <end position="11"/>
    </location>
</feature>
<sequence length="66" mass="7338">MESLCRGTSRTDAARGLMGHGWPFQAGPRNDDAMREPQRSWGRMSGLDLLVTFGAMPKVTRSSERN</sequence>
<dbReference type="EMBL" id="FORC01000003">
    <property type="protein sequence ID" value="SFI93274.1"/>
    <property type="molecule type" value="Genomic_DNA"/>
</dbReference>
<gene>
    <name evidence="2" type="ORF">SAMN05216602_3306</name>
</gene>
<feature type="region of interest" description="Disordered" evidence="1">
    <location>
        <begin position="1"/>
        <end position="37"/>
    </location>
</feature>
<name>A0A1I3M897_9GAMM</name>
<reference evidence="3" key="1">
    <citation type="submission" date="2016-10" db="EMBL/GenBank/DDBJ databases">
        <authorList>
            <person name="Varghese N."/>
            <person name="Submissions S."/>
        </authorList>
    </citation>
    <scope>NUCLEOTIDE SEQUENCE [LARGE SCALE GENOMIC DNA]</scope>
    <source>
        <strain evidence="3">LMG 22563</strain>
    </source>
</reference>
<evidence type="ECO:0000313" key="2">
    <source>
        <dbReference type="EMBL" id="SFI93274.1"/>
    </source>
</evidence>
<keyword evidence="3" id="KW-1185">Reference proteome</keyword>
<accession>A0A1I3M897</accession>